<feature type="non-terminal residue" evidence="1">
    <location>
        <position position="29"/>
    </location>
</feature>
<reference evidence="1 2" key="1">
    <citation type="submission" date="2018-03" db="EMBL/GenBank/DDBJ databases">
        <title>Diversity of bacteria associated with corn roots inoculated with woodland soils in Canada, and Description of Pseudomonas aylmerense sp. nov.</title>
        <authorList>
            <person name="Tambong J.T."/>
            <person name="Xu R."/>
            <person name="Tchagang C."/>
        </authorList>
    </citation>
    <scope>NUCLEOTIDE SEQUENCE [LARGE SCALE GENOMIC DNA]</scope>
    <source>
        <strain evidence="1 2">S1E44</strain>
    </source>
</reference>
<dbReference type="Proteomes" id="UP000240571">
    <property type="component" value="Unassembled WGS sequence"/>
</dbReference>
<sequence>MSRKVALITGAASGIGQALAVAYARNGVA</sequence>
<dbReference type="InterPro" id="IPR036291">
    <property type="entry name" value="NAD(P)-bd_dom_sf"/>
</dbReference>
<protein>
    <submittedName>
        <fullName evidence="1">Short-chain dehydrogenase</fullName>
    </submittedName>
</protein>
<organism evidence="1 2">
    <name type="scientific">Pseudomonas aylmerensis</name>
    <dbReference type="NCBI Taxonomy" id="1869229"/>
    <lineage>
        <taxon>Bacteria</taxon>
        <taxon>Pseudomonadati</taxon>
        <taxon>Pseudomonadota</taxon>
        <taxon>Gammaproteobacteria</taxon>
        <taxon>Pseudomonadales</taxon>
        <taxon>Pseudomonadaceae</taxon>
        <taxon>Pseudomonas</taxon>
    </lineage>
</organism>
<accession>A0A2T4GBV8</accession>
<evidence type="ECO:0000313" key="1">
    <source>
        <dbReference type="EMBL" id="PTC33185.1"/>
    </source>
</evidence>
<gene>
    <name evidence="1" type="ORF">C9382_00540</name>
</gene>
<evidence type="ECO:0000313" key="2">
    <source>
        <dbReference type="Proteomes" id="UP000240571"/>
    </source>
</evidence>
<comment type="caution">
    <text evidence="1">The sequence shown here is derived from an EMBL/GenBank/DDBJ whole genome shotgun (WGS) entry which is preliminary data.</text>
</comment>
<dbReference type="EMBL" id="PYWW01000002">
    <property type="protein sequence ID" value="PTC33185.1"/>
    <property type="molecule type" value="Genomic_DNA"/>
</dbReference>
<dbReference type="SUPFAM" id="SSF51735">
    <property type="entry name" value="NAD(P)-binding Rossmann-fold domains"/>
    <property type="match status" value="1"/>
</dbReference>
<proteinExistence type="predicted"/>
<dbReference type="Gene3D" id="3.40.50.720">
    <property type="entry name" value="NAD(P)-binding Rossmann-like Domain"/>
    <property type="match status" value="1"/>
</dbReference>
<name>A0A2T4GBV8_9PSED</name>
<dbReference type="AlphaFoldDB" id="A0A2T4GBV8"/>